<protein>
    <submittedName>
        <fullName evidence="2">Uncharacterized protein</fullName>
    </submittedName>
</protein>
<keyword evidence="3" id="KW-1185">Reference proteome</keyword>
<feature type="compositionally biased region" description="Polar residues" evidence="1">
    <location>
        <begin position="101"/>
        <end position="110"/>
    </location>
</feature>
<dbReference type="Proteomes" id="UP000186922">
    <property type="component" value="Unassembled WGS sequence"/>
</dbReference>
<evidence type="ECO:0000256" key="1">
    <source>
        <dbReference type="SAM" id="MobiDB-lite"/>
    </source>
</evidence>
<evidence type="ECO:0000313" key="3">
    <source>
        <dbReference type="Proteomes" id="UP000186922"/>
    </source>
</evidence>
<evidence type="ECO:0000313" key="2">
    <source>
        <dbReference type="EMBL" id="GAU91114.1"/>
    </source>
</evidence>
<dbReference type="AlphaFoldDB" id="A0A1D1UN32"/>
<organism evidence="2 3">
    <name type="scientific">Ramazzottius varieornatus</name>
    <name type="common">Water bear</name>
    <name type="synonym">Tardigrade</name>
    <dbReference type="NCBI Taxonomy" id="947166"/>
    <lineage>
        <taxon>Eukaryota</taxon>
        <taxon>Metazoa</taxon>
        <taxon>Ecdysozoa</taxon>
        <taxon>Tardigrada</taxon>
        <taxon>Eutardigrada</taxon>
        <taxon>Parachela</taxon>
        <taxon>Hypsibioidea</taxon>
        <taxon>Ramazzottiidae</taxon>
        <taxon>Ramazzottius</taxon>
    </lineage>
</organism>
<proteinExistence type="predicted"/>
<comment type="caution">
    <text evidence="2">The sequence shown here is derived from an EMBL/GenBank/DDBJ whole genome shotgun (WGS) entry which is preliminary data.</text>
</comment>
<dbReference type="EMBL" id="BDGG01000002">
    <property type="protein sequence ID" value="GAU91114.1"/>
    <property type="molecule type" value="Genomic_DNA"/>
</dbReference>
<gene>
    <name evidence="2" type="primary">RvY_03432-1</name>
    <name evidence="2" type="synonym">RvY_03432.1</name>
    <name evidence="2" type="ORF">RvY_03432</name>
</gene>
<reference evidence="2 3" key="1">
    <citation type="journal article" date="2016" name="Nat. Commun.">
        <title>Extremotolerant tardigrade genome and improved radiotolerance of human cultured cells by tardigrade-unique protein.</title>
        <authorList>
            <person name="Hashimoto T."/>
            <person name="Horikawa D.D."/>
            <person name="Saito Y."/>
            <person name="Kuwahara H."/>
            <person name="Kozuka-Hata H."/>
            <person name="Shin-I T."/>
            <person name="Minakuchi Y."/>
            <person name="Ohishi K."/>
            <person name="Motoyama A."/>
            <person name="Aizu T."/>
            <person name="Enomoto A."/>
            <person name="Kondo K."/>
            <person name="Tanaka S."/>
            <person name="Hara Y."/>
            <person name="Koshikawa S."/>
            <person name="Sagara H."/>
            <person name="Miura T."/>
            <person name="Yokobori S."/>
            <person name="Miyagawa K."/>
            <person name="Suzuki Y."/>
            <person name="Kubo T."/>
            <person name="Oyama M."/>
            <person name="Kohara Y."/>
            <person name="Fujiyama A."/>
            <person name="Arakawa K."/>
            <person name="Katayama T."/>
            <person name="Toyoda A."/>
            <person name="Kunieda T."/>
        </authorList>
    </citation>
    <scope>NUCLEOTIDE SEQUENCE [LARGE SCALE GENOMIC DNA]</scope>
    <source>
        <strain evidence="2 3">YOKOZUNA-1</strain>
    </source>
</reference>
<sequence>MARELFDLEYCIVQEFTAYTALHCTSGTTEQNKHLRIVNQQSMLTPGEKPGTSSGFTCGKKGSKIPQGTERSLGLYKDTLATSQDGTVNLSMAPADDSVRDSMTVTGTEN</sequence>
<feature type="region of interest" description="Disordered" evidence="1">
    <location>
        <begin position="42"/>
        <end position="71"/>
    </location>
</feature>
<name>A0A1D1UN32_RAMVA</name>
<feature type="region of interest" description="Disordered" evidence="1">
    <location>
        <begin position="87"/>
        <end position="110"/>
    </location>
</feature>
<accession>A0A1D1UN32</accession>